<sequence>MLRMFVSDSQNDWELYLLRVLFSCCEKAYRVAIPTHPIRVVTSKVNRLKKFRGRWSRPFPSEIPEVLNIQPETVDNVPVAENDLPSTSYVESLTLGDEETVLTGVSLPVVDIIAMRKKNRKDQYLVLLHVPTYEPLWRSRAMLLPTYAALIQVIEDARRREEGLPKLRRSVRLSEAIPAMDEEGLHF</sequence>
<dbReference type="EMBL" id="MJFZ01000412">
    <property type="protein sequence ID" value="RAW29697.1"/>
    <property type="molecule type" value="Genomic_DNA"/>
</dbReference>
<reference evidence="1 2" key="1">
    <citation type="submission" date="2018-01" db="EMBL/GenBank/DDBJ databases">
        <title>Draft genome of the strawberry crown rot pathogen Phytophthora cactorum.</title>
        <authorList>
            <person name="Armitage A.D."/>
            <person name="Lysoe E."/>
            <person name="Nellist C.F."/>
            <person name="Harrison R.J."/>
            <person name="Brurberg M.B."/>
        </authorList>
    </citation>
    <scope>NUCLEOTIDE SEQUENCE [LARGE SCALE GENOMIC DNA]</scope>
    <source>
        <strain evidence="1 2">10300</strain>
    </source>
</reference>
<evidence type="ECO:0000313" key="2">
    <source>
        <dbReference type="Proteomes" id="UP000251314"/>
    </source>
</evidence>
<keyword evidence="2" id="KW-1185">Reference proteome</keyword>
<dbReference type="AlphaFoldDB" id="A0A329RYE0"/>
<dbReference type="OrthoDB" id="120952at2759"/>
<protein>
    <submittedName>
        <fullName evidence="1">Uncharacterized protein</fullName>
    </submittedName>
</protein>
<evidence type="ECO:0000313" key="1">
    <source>
        <dbReference type="EMBL" id="RAW29697.1"/>
    </source>
</evidence>
<name>A0A329RYE0_9STRA</name>
<proteinExistence type="predicted"/>
<accession>A0A329RYE0</accession>
<dbReference type="Proteomes" id="UP000251314">
    <property type="component" value="Unassembled WGS sequence"/>
</dbReference>
<organism evidence="1 2">
    <name type="scientific">Phytophthora cactorum</name>
    <dbReference type="NCBI Taxonomy" id="29920"/>
    <lineage>
        <taxon>Eukaryota</taxon>
        <taxon>Sar</taxon>
        <taxon>Stramenopiles</taxon>
        <taxon>Oomycota</taxon>
        <taxon>Peronosporomycetes</taxon>
        <taxon>Peronosporales</taxon>
        <taxon>Peronosporaceae</taxon>
        <taxon>Phytophthora</taxon>
    </lineage>
</organism>
<comment type="caution">
    <text evidence="1">The sequence shown here is derived from an EMBL/GenBank/DDBJ whole genome shotgun (WGS) entry which is preliminary data.</text>
</comment>
<gene>
    <name evidence="1" type="ORF">PC110_g13948</name>
</gene>
<dbReference type="VEuPathDB" id="FungiDB:PC110_g13948"/>